<name>A0A158L418_9BURK</name>
<evidence type="ECO:0000313" key="1">
    <source>
        <dbReference type="EMBL" id="SAL87600.1"/>
    </source>
</evidence>
<comment type="caution">
    <text evidence="1">The sequence shown here is derived from an EMBL/GenBank/DDBJ whole genome shotgun (WGS) entry which is preliminary data.</text>
</comment>
<protein>
    <submittedName>
        <fullName evidence="1">Uncharacterized protein</fullName>
    </submittedName>
</protein>
<dbReference type="Proteomes" id="UP000055019">
    <property type="component" value="Unassembled WGS sequence"/>
</dbReference>
<evidence type="ECO:0000313" key="2">
    <source>
        <dbReference type="Proteomes" id="UP000055019"/>
    </source>
</evidence>
<organism evidence="1 2">
    <name type="scientific">Caballeronia arvi</name>
    <dbReference type="NCBI Taxonomy" id="1777135"/>
    <lineage>
        <taxon>Bacteria</taxon>
        <taxon>Pseudomonadati</taxon>
        <taxon>Pseudomonadota</taxon>
        <taxon>Betaproteobacteria</taxon>
        <taxon>Burkholderiales</taxon>
        <taxon>Burkholderiaceae</taxon>
        <taxon>Caballeronia</taxon>
    </lineage>
</organism>
<dbReference type="EMBL" id="FCOM02000096">
    <property type="protein sequence ID" value="SAL87600.1"/>
    <property type="molecule type" value="Genomic_DNA"/>
</dbReference>
<accession>A0A158L418</accession>
<reference evidence="1" key="1">
    <citation type="submission" date="2016-01" db="EMBL/GenBank/DDBJ databases">
        <authorList>
            <person name="Peeters C."/>
        </authorList>
    </citation>
    <scope>NUCLEOTIDE SEQUENCE [LARGE SCALE GENOMIC DNA]</scope>
    <source>
        <strain evidence="1">LMG 29317</strain>
    </source>
</reference>
<gene>
    <name evidence="1" type="ORF">AWB74_08183</name>
</gene>
<dbReference type="AlphaFoldDB" id="A0A158L418"/>
<proteinExistence type="predicted"/>
<keyword evidence="2" id="KW-1185">Reference proteome</keyword>
<sequence length="62" mass="7055">MRGQCVPLVLRIYRTSGGHWAGRLFEDCEEVGAIGGRVRPQEVEQAAKDAGFRPERIEIEWQ</sequence>